<dbReference type="AlphaFoldDB" id="A0AA39VFC6"/>
<accession>A0AA39VFC6</accession>
<reference evidence="2" key="1">
    <citation type="journal article" date="2022" name="Plant J.">
        <title>Strategies of tolerance reflected in two North American maple genomes.</title>
        <authorList>
            <person name="McEvoy S.L."/>
            <person name="Sezen U.U."/>
            <person name="Trouern-Trend A."/>
            <person name="McMahon S.M."/>
            <person name="Schaberg P.G."/>
            <person name="Yang J."/>
            <person name="Wegrzyn J.L."/>
            <person name="Swenson N.G."/>
        </authorList>
    </citation>
    <scope>NUCLEOTIDE SEQUENCE</scope>
    <source>
        <strain evidence="2">NS2018</strain>
    </source>
</reference>
<evidence type="ECO:0000313" key="3">
    <source>
        <dbReference type="Proteomes" id="UP001168877"/>
    </source>
</evidence>
<name>A0AA39VFC6_ACESA</name>
<sequence length="175" mass="18777">MASQSATSSTLFNKEDIEKLRHFLGSLETPISSCSLACSCKFPKSSALNVSESCPLNSEIWIIDSGATNHMTNNASQFNTYTPSPGNRKIKVVYGTLAIVAGYGTIYLTPSLILKNVLHVPKLSGECGGKDSGKYIFESLDLESEPNSTIEPVVKLVEPESVSAGNENETTTQPL</sequence>
<dbReference type="EMBL" id="JAUESC010000385">
    <property type="protein sequence ID" value="KAK0578140.1"/>
    <property type="molecule type" value="Genomic_DNA"/>
</dbReference>
<organism evidence="2 3">
    <name type="scientific">Acer saccharum</name>
    <name type="common">Sugar maple</name>
    <dbReference type="NCBI Taxonomy" id="4024"/>
    <lineage>
        <taxon>Eukaryota</taxon>
        <taxon>Viridiplantae</taxon>
        <taxon>Streptophyta</taxon>
        <taxon>Embryophyta</taxon>
        <taxon>Tracheophyta</taxon>
        <taxon>Spermatophyta</taxon>
        <taxon>Magnoliopsida</taxon>
        <taxon>eudicotyledons</taxon>
        <taxon>Gunneridae</taxon>
        <taxon>Pentapetalae</taxon>
        <taxon>rosids</taxon>
        <taxon>malvids</taxon>
        <taxon>Sapindales</taxon>
        <taxon>Sapindaceae</taxon>
        <taxon>Hippocastanoideae</taxon>
        <taxon>Acereae</taxon>
        <taxon>Acer</taxon>
    </lineage>
</organism>
<proteinExistence type="predicted"/>
<keyword evidence="3" id="KW-1185">Reference proteome</keyword>
<evidence type="ECO:0000259" key="1">
    <source>
        <dbReference type="Pfam" id="PF22936"/>
    </source>
</evidence>
<gene>
    <name evidence="2" type="ORF">LWI29_005730</name>
</gene>
<dbReference type="InterPro" id="IPR054722">
    <property type="entry name" value="PolX-like_BBD"/>
</dbReference>
<feature type="domain" description="Retrovirus-related Pol polyprotein from transposon TNT 1-94-like beta-barrel" evidence="1">
    <location>
        <begin position="61"/>
        <end position="124"/>
    </location>
</feature>
<protein>
    <recommendedName>
        <fullName evidence="1">Retrovirus-related Pol polyprotein from transposon TNT 1-94-like beta-barrel domain-containing protein</fullName>
    </recommendedName>
</protein>
<dbReference type="Pfam" id="PF22936">
    <property type="entry name" value="Pol_BBD"/>
    <property type="match status" value="1"/>
</dbReference>
<comment type="caution">
    <text evidence="2">The sequence shown here is derived from an EMBL/GenBank/DDBJ whole genome shotgun (WGS) entry which is preliminary data.</text>
</comment>
<evidence type="ECO:0000313" key="2">
    <source>
        <dbReference type="EMBL" id="KAK0578140.1"/>
    </source>
</evidence>
<dbReference type="Proteomes" id="UP001168877">
    <property type="component" value="Unassembled WGS sequence"/>
</dbReference>
<reference evidence="2" key="2">
    <citation type="submission" date="2023-06" db="EMBL/GenBank/DDBJ databases">
        <authorList>
            <person name="Swenson N.G."/>
            <person name="Wegrzyn J.L."/>
            <person name="Mcevoy S.L."/>
        </authorList>
    </citation>
    <scope>NUCLEOTIDE SEQUENCE</scope>
    <source>
        <strain evidence="2">NS2018</strain>
        <tissue evidence="2">Leaf</tissue>
    </source>
</reference>